<evidence type="ECO:0000313" key="4">
    <source>
        <dbReference type="Proteomes" id="UP000629963"/>
    </source>
</evidence>
<organism evidence="3 4">
    <name type="scientific">Flavobacterium kayseriense</name>
    <dbReference type="NCBI Taxonomy" id="2764714"/>
    <lineage>
        <taxon>Bacteria</taxon>
        <taxon>Pseudomonadati</taxon>
        <taxon>Bacteroidota</taxon>
        <taxon>Flavobacteriia</taxon>
        <taxon>Flavobacteriales</taxon>
        <taxon>Flavobacteriaceae</taxon>
        <taxon>Flavobacterium</taxon>
    </lineage>
</organism>
<dbReference type="InterPro" id="IPR001296">
    <property type="entry name" value="Glyco_trans_1"/>
</dbReference>
<dbReference type="PANTHER" id="PTHR12526">
    <property type="entry name" value="GLYCOSYLTRANSFERASE"/>
    <property type="match status" value="1"/>
</dbReference>
<dbReference type="InterPro" id="IPR028098">
    <property type="entry name" value="Glyco_trans_4-like_N"/>
</dbReference>
<comment type="caution">
    <text evidence="3">The sequence shown here is derived from an EMBL/GenBank/DDBJ whole genome shotgun (WGS) entry which is preliminary data.</text>
</comment>
<reference evidence="3 4" key="1">
    <citation type="submission" date="2020-08" db="EMBL/GenBank/DDBJ databases">
        <title>Description of novel Flavobacterium F-380 isolate.</title>
        <authorList>
            <person name="Saticioglu I.B."/>
            <person name="Duman M."/>
            <person name="Altun S."/>
        </authorList>
    </citation>
    <scope>NUCLEOTIDE SEQUENCE [LARGE SCALE GENOMIC DNA]</scope>
    <source>
        <strain evidence="3 4">F-380</strain>
    </source>
</reference>
<dbReference type="RefSeq" id="WP_187009996.1">
    <property type="nucleotide sequence ID" value="NZ_JACRUI010000002.1"/>
</dbReference>
<protein>
    <submittedName>
        <fullName evidence="3">Glycosyltransferase family 4 protein</fullName>
    </submittedName>
</protein>
<dbReference type="SUPFAM" id="SSF53756">
    <property type="entry name" value="UDP-Glycosyltransferase/glycogen phosphorylase"/>
    <property type="match status" value="1"/>
</dbReference>
<keyword evidence="4" id="KW-1185">Reference proteome</keyword>
<dbReference type="EMBL" id="JACRUJ010000002">
    <property type="protein sequence ID" value="MBC5841413.1"/>
    <property type="molecule type" value="Genomic_DNA"/>
</dbReference>
<proteinExistence type="predicted"/>
<dbReference type="Pfam" id="PF00534">
    <property type="entry name" value="Glycos_transf_1"/>
    <property type="match status" value="1"/>
</dbReference>
<accession>A0ABR7J7A0</accession>
<dbReference type="Gene3D" id="3.40.50.2000">
    <property type="entry name" value="Glycogen Phosphorylase B"/>
    <property type="match status" value="2"/>
</dbReference>
<gene>
    <name evidence="3" type="ORF">H8R23_08345</name>
</gene>
<feature type="domain" description="Glycosyltransferase subfamily 4-like N-terminal" evidence="2">
    <location>
        <begin position="13"/>
        <end position="160"/>
    </location>
</feature>
<evidence type="ECO:0000313" key="3">
    <source>
        <dbReference type="EMBL" id="MBC5841413.1"/>
    </source>
</evidence>
<name>A0ABR7J7A0_9FLAO</name>
<evidence type="ECO:0000259" key="2">
    <source>
        <dbReference type="Pfam" id="PF13439"/>
    </source>
</evidence>
<evidence type="ECO:0000259" key="1">
    <source>
        <dbReference type="Pfam" id="PF00534"/>
    </source>
</evidence>
<dbReference type="CDD" id="cd03801">
    <property type="entry name" value="GT4_PimA-like"/>
    <property type="match status" value="1"/>
</dbReference>
<dbReference type="PANTHER" id="PTHR12526:SF630">
    <property type="entry name" value="GLYCOSYLTRANSFERASE"/>
    <property type="match status" value="1"/>
</dbReference>
<feature type="domain" description="Glycosyl transferase family 1" evidence="1">
    <location>
        <begin position="176"/>
        <end position="332"/>
    </location>
</feature>
<sequence>MRIAQIIDSLEAGGAERMAVNYANALTEKIDFSGLVCTRKEGALQLQLDKKVVYSFVHKKSALDLVAIWKLRRYVKRNKVGLLHVHSTSFFMALVLKLICPSIKLIWHDHYGQSEFLASRNKILFRIGLPFYHGVISVNKKLKKWTTQSFHFKNVIYLPNFSSQVIKATHQPDTILKGKQGKRIVLLANLRPQKNHFLLIQIAKRVKLSHSDWTFHLVGKDFKDAYAAQIKKAVIENKLDDTVFIYGSKEDVSHILSQSTIGILTSSSEGLPLALLEYGNATIPVVVTNVGEIAEVVTNNTNGYVIAGNEQQFYEKLVNLMEDQEKRATFAKALSVTMLEKFGMNNIIKQYLKWLDNNIK</sequence>
<dbReference type="Proteomes" id="UP000629963">
    <property type="component" value="Unassembled WGS sequence"/>
</dbReference>
<dbReference type="Pfam" id="PF13439">
    <property type="entry name" value="Glyco_transf_4"/>
    <property type="match status" value="1"/>
</dbReference>